<dbReference type="InterPro" id="IPR011576">
    <property type="entry name" value="Pyridox_Oxase_N"/>
</dbReference>
<comment type="caution">
    <text evidence="3">The sequence shown here is derived from an EMBL/GenBank/DDBJ whole genome shotgun (WGS) entry which is preliminary data.</text>
</comment>
<protein>
    <submittedName>
        <fullName evidence="3">PPOX class F420-dependent oxidoreductase</fullName>
    </submittedName>
</protein>
<feature type="domain" description="Pyridoxamine 5'-phosphate oxidase N-terminal" evidence="2">
    <location>
        <begin position="6"/>
        <end position="131"/>
    </location>
</feature>
<gene>
    <name evidence="3" type="ORF">ACFQ16_23570</name>
</gene>
<dbReference type="InterPro" id="IPR012349">
    <property type="entry name" value="Split_barrel_FMN-bd"/>
</dbReference>
<evidence type="ECO:0000259" key="2">
    <source>
        <dbReference type="Pfam" id="PF01243"/>
    </source>
</evidence>
<name>A0ABW3G232_9PSEU</name>
<dbReference type="InterPro" id="IPR052019">
    <property type="entry name" value="F420H2_bilvrd_red/Heme_oxyg"/>
</dbReference>
<keyword evidence="4" id="KW-1185">Reference proteome</keyword>
<dbReference type="RefSeq" id="WP_345601561.1">
    <property type="nucleotide sequence ID" value="NZ_BAABLT010000038.1"/>
</dbReference>
<evidence type="ECO:0000256" key="1">
    <source>
        <dbReference type="ARBA" id="ARBA00023002"/>
    </source>
</evidence>
<sequence length="139" mass="15562">MTARLSDRVAALLDSRVFATVATLQPGGAPHLSVVWIGRERCEVVFVVQRGSRKERNLRRDDRAAVLVYPAENPYSYVAVRGRCRLGSERAREIMDGLSLKYTGLRHAEFWPDAPDAHELVVVRLLPRHVHEIGLPPAG</sequence>
<proteinExistence type="predicted"/>
<dbReference type="EMBL" id="JBHTIW010000024">
    <property type="protein sequence ID" value="MFD0922737.1"/>
    <property type="molecule type" value="Genomic_DNA"/>
</dbReference>
<dbReference type="InterPro" id="IPR019920">
    <property type="entry name" value="F420-binding_dom_put"/>
</dbReference>
<dbReference type="Pfam" id="PF01243">
    <property type="entry name" value="PNPOx_N"/>
    <property type="match status" value="1"/>
</dbReference>
<dbReference type="NCBIfam" id="TIGR03618">
    <property type="entry name" value="Rv1155_F420"/>
    <property type="match status" value="1"/>
</dbReference>
<dbReference type="PANTHER" id="PTHR35176:SF6">
    <property type="entry name" value="HEME OXYGENASE HI_0854-RELATED"/>
    <property type="match status" value="1"/>
</dbReference>
<evidence type="ECO:0000313" key="3">
    <source>
        <dbReference type="EMBL" id="MFD0922737.1"/>
    </source>
</evidence>
<organism evidence="3 4">
    <name type="scientific">Saccharopolyspora rosea</name>
    <dbReference type="NCBI Taxonomy" id="524884"/>
    <lineage>
        <taxon>Bacteria</taxon>
        <taxon>Bacillati</taxon>
        <taxon>Actinomycetota</taxon>
        <taxon>Actinomycetes</taxon>
        <taxon>Pseudonocardiales</taxon>
        <taxon>Pseudonocardiaceae</taxon>
        <taxon>Saccharopolyspora</taxon>
    </lineage>
</organism>
<keyword evidence="1" id="KW-0560">Oxidoreductase</keyword>
<evidence type="ECO:0000313" key="4">
    <source>
        <dbReference type="Proteomes" id="UP001597018"/>
    </source>
</evidence>
<dbReference type="SUPFAM" id="SSF50475">
    <property type="entry name" value="FMN-binding split barrel"/>
    <property type="match status" value="1"/>
</dbReference>
<reference evidence="4" key="1">
    <citation type="journal article" date="2019" name="Int. J. Syst. Evol. Microbiol.">
        <title>The Global Catalogue of Microorganisms (GCM) 10K type strain sequencing project: providing services to taxonomists for standard genome sequencing and annotation.</title>
        <authorList>
            <consortium name="The Broad Institute Genomics Platform"/>
            <consortium name="The Broad Institute Genome Sequencing Center for Infectious Disease"/>
            <person name="Wu L."/>
            <person name="Ma J."/>
        </authorList>
    </citation>
    <scope>NUCLEOTIDE SEQUENCE [LARGE SCALE GENOMIC DNA]</scope>
    <source>
        <strain evidence="4">CCUG 56401</strain>
    </source>
</reference>
<dbReference type="PANTHER" id="PTHR35176">
    <property type="entry name" value="HEME OXYGENASE HI_0854-RELATED"/>
    <property type="match status" value="1"/>
</dbReference>
<dbReference type="Gene3D" id="2.30.110.10">
    <property type="entry name" value="Electron Transport, Fmn-binding Protein, Chain A"/>
    <property type="match status" value="1"/>
</dbReference>
<accession>A0ABW3G232</accession>
<dbReference type="Proteomes" id="UP001597018">
    <property type="component" value="Unassembled WGS sequence"/>
</dbReference>